<dbReference type="RGD" id="1309149">
    <property type="gene designation" value="Ccnl2"/>
</dbReference>
<dbReference type="Proteomes" id="UP000002494">
    <property type="component" value="Chromosome 5"/>
</dbReference>
<dbReference type="CDD" id="cd20590">
    <property type="entry name" value="CYCLIN_CCNL2_rpt1"/>
    <property type="match status" value="1"/>
</dbReference>
<feature type="compositionally biased region" description="Basic and acidic residues" evidence="10">
    <location>
        <begin position="441"/>
        <end position="454"/>
    </location>
</feature>
<evidence type="ECO:0000256" key="4">
    <source>
        <dbReference type="ARBA" id="ARBA00022737"/>
    </source>
</evidence>
<reference evidence="14" key="3">
    <citation type="submission" date="2025-03" db="UniProtKB">
        <authorList>
            <consortium name="Ensembl"/>
        </authorList>
    </citation>
    <scope>IDENTIFICATION</scope>
    <source>
        <strain evidence="14">Brown Norway</strain>
    </source>
</reference>
<dbReference type="InterPro" id="IPR004367">
    <property type="entry name" value="Cyclin_C-dom"/>
</dbReference>
<evidence type="ECO:0000256" key="3">
    <source>
        <dbReference type="ARBA" id="ARBA00010589"/>
    </source>
</evidence>
<name>A0A0H2UHQ5_RAT</name>
<dbReference type="InterPro" id="IPR006671">
    <property type="entry name" value="Cyclin_N"/>
</dbReference>
<evidence type="ECO:0007829" key="18">
    <source>
        <dbReference type="PubMed" id="22673903"/>
    </source>
</evidence>
<dbReference type="FunFam" id="1.10.472.10:FF:000016">
    <property type="entry name" value="cyclin-L1 isoform X1"/>
    <property type="match status" value="1"/>
</dbReference>
<protein>
    <submittedName>
        <fullName evidence="14">Cyclin L2</fullName>
    </submittedName>
</protein>
<dbReference type="FunFam" id="1.10.472.10:FF:000014">
    <property type="entry name" value="cyclin-L1 isoform X1"/>
    <property type="match status" value="1"/>
</dbReference>
<dbReference type="AGR" id="RGD:1303211"/>
<feature type="region of interest" description="Disordered" evidence="10">
    <location>
        <begin position="309"/>
        <end position="537"/>
    </location>
</feature>
<evidence type="ECO:0000256" key="11">
    <source>
        <dbReference type="SAM" id="SignalP"/>
    </source>
</evidence>
<feature type="signal peptide" evidence="11">
    <location>
        <begin position="1"/>
        <end position="17"/>
    </location>
</feature>
<dbReference type="GO" id="GO:0016607">
    <property type="term" value="C:nuclear speck"/>
    <property type="evidence" value="ECO:0007669"/>
    <property type="project" value="UniProtKB-SubCell"/>
</dbReference>
<evidence type="ECO:0000313" key="14">
    <source>
        <dbReference type="Ensembl" id="ENSRNOP00000025531.4"/>
    </source>
</evidence>
<keyword evidence="4" id="KW-0677">Repeat</keyword>
<dbReference type="Pfam" id="PF02984">
    <property type="entry name" value="Cyclin_C"/>
    <property type="match status" value="1"/>
</dbReference>
<organism evidence="14 15">
    <name type="scientific">Rattus norvegicus</name>
    <name type="common">Rat</name>
    <dbReference type="NCBI Taxonomy" id="10116"/>
    <lineage>
        <taxon>Eukaryota</taxon>
        <taxon>Metazoa</taxon>
        <taxon>Chordata</taxon>
        <taxon>Craniata</taxon>
        <taxon>Vertebrata</taxon>
        <taxon>Euteleostomi</taxon>
        <taxon>Mammalia</taxon>
        <taxon>Eutheria</taxon>
        <taxon>Euarchontoglires</taxon>
        <taxon>Glires</taxon>
        <taxon>Rodentia</taxon>
        <taxon>Myomorpha</taxon>
        <taxon>Muroidea</taxon>
        <taxon>Muridae</taxon>
        <taxon>Murinae</taxon>
        <taxon>Rattus</taxon>
    </lineage>
</organism>
<dbReference type="AlphaFoldDB" id="A0A0H2UHQ5"/>
<feature type="chain" id="PRO_5002599276" evidence="11">
    <location>
        <begin position="18"/>
        <end position="537"/>
    </location>
</feature>
<feature type="domain" description="Cyclin-like" evidence="12">
    <location>
        <begin position="196"/>
        <end position="280"/>
    </location>
</feature>
<keyword evidence="7" id="KW-0804">Transcription</keyword>
<evidence type="ECO:0000259" key="12">
    <source>
        <dbReference type="SMART" id="SM00385"/>
    </source>
</evidence>
<sequence>MAAAAAGASGLMAPALAACSSGSGGAAPGSQGVLIGDRLYSGVLITLENCLLPDDKLRFTPSMSSGLDIDTETGLRVVGCELIQAAGILLRLPQVAMATGQVLFQRFFYTKSFVKHSMEHVSMACVHLASKIEEAPRRIRDVINVFHRLRHLREKKKPVPLVLDQEYVNLKNQIIKAERRVLKELGFCVHVKHPHKIIVMYLQVLECERNQHLVQTAWNYMNDSLRTDVFVRFQPESIACACIYLAARTLEIPLPNRPHWFLLFGATEEEIQEICFKILQLYTRKKVDLTHLESEVEKRKHAIEEAKARAKGLLPPGSAPGLDSATAGFSPAPKPVESPKEGKGSKSSPLSVKNAKRKMEGPKKAKGDSPVNGLLKGQESRSQSRSREQSYSRSPSRSASPKRRKSDSGSTSGGSKSQSRSRSRSDSPPRQVHRGAPYKGSEVRGSRKSKDCKHLTQKPHKSRSRSSSRSRSRSRERTDSSGKYKKKSHYYRDQRRERSRSYERTGHRYERDHPGHSRHRSFEHCGPTNSSPCSWRA</sequence>
<dbReference type="InterPro" id="IPR043198">
    <property type="entry name" value="Cyclin/Ssn8"/>
</dbReference>
<dbReference type="OMA" id="HESESQC"/>
<dbReference type="SMR" id="A0A0H2UHQ5"/>
<accession>A0A0H2UHQ5</accession>
<dbReference type="InterPro" id="IPR036915">
    <property type="entry name" value="Cyclin-like_sf"/>
</dbReference>
<evidence type="ECO:0000256" key="5">
    <source>
        <dbReference type="ARBA" id="ARBA00023015"/>
    </source>
</evidence>
<reference evidence="18" key="2">
    <citation type="journal article" date="2012" name="Nat. Commun.">
        <title>Quantitative maps of protein phosphorylation sites across 14 different rat organs and tissues.</title>
        <authorList>
            <person name="Lundby A."/>
            <person name="Secher A."/>
            <person name="Lage K."/>
            <person name="Nordsborg N.B."/>
            <person name="Dmytriyev A."/>
            <person name="Lundby C."/>
            <person name="Olsen J.V."/>
        </authorList>
    </citation>
    <scope>IDENTIFICATION BY MASS SPECTROMETRY [LARGE SCALE ANALYSIS]</scope>
</reference>
<evidence type="ECO:0000313" key="15">
    <source>
        <dbReference type="Proteomes" id="UP000002494"/>
    </source>
</evidence>
<dbReference type="RGD" id="1303211">
    <property type="gene designation" value="Aurkaip1"/>
</dbReference>
<evidence type="ECO:0000256" key="2">
    <source>
        <dbReference type="ARBA" id="ARBA00004642"/>
    </source>
</evidence>
<dbReference type="GO" id="GO:0016538">
    <property type="term" value="F:cyclin-dependent protein serine/threonine kinase regulator activity"/>
    <property type="evidence" value="ECO:0007669"/>
    <property type="project" value="InterPro"/>
</dbReference>
<evidence type="ECO:0000256" key="9">
    <source>
        <dbReference type="RuleBase" id="RU000383"/>
    </source>
</evidence>
<evidence type="ECO:0000256" key="10">
    <source>
        <dbReference type="SAM" id="MobiDB-lite"/>
    </source>
</evidence>
<gene>
    <name evidence="14 17" type="primary">Ccnl2</name>
    <name evidence="16" type="synonym">Aurkaip1</name>
</gene>
<feature type="compositionally biased region" description="Polar residues" evidence="10">
    <location>
        <begin position="527"/>
        <end position="537"/>
    </location>
</feature>
<keyword evidence="8" id="KW-0539">Nucleus</keyword>
<feature type="compositionally biased region" description="Basic residues" evidence="10">
    <location>
        <begin position="455"/>
        <end position="472"/>
    </location>
</feature>
<feature type="domain" description="Cyclin-like" evidence="12">
    <location>
        <begin position="81"/>
        <end position="183"/>
    </location>
</feature>
<dbReference type="CDD" id="cd20593">
    <property type="entry name" value="CYCLIN_CCNL2_rpt2"/>
    <property type="match status" value="1"/>
</dbReference>
<dbReference type="PIRSF" id="PIRSF036580">
    <property type="entry name" value="Cyclin_L"/>
    <property type="match status" value="1"/>
</dbReference>
<dbReference type="Gene3D" id="1.10.472.10">
    <property type="entry name" value="Cyclin-like"/>
    <property type="match status" value="2"/>
</dbReference>
<evidence type="ECO:0000256" key="6">
    <source>
        <dbReference type="ARBA" id="ARBA00023127"/>
    </source>
</evidence>
<dbReference type="GeneTree" id="ENSGT00940000159239"/>
<keyword evidence="5" id="KW-0805">Transcription regulation</keyword>
<evidence type="ECO:0000256" key="8">
    <source>
        <dbReference type="ARBA" id="ARBA00023242"/>
    </source>
</evidence>
<dbReference type="Ensembl" id="ENSRNOT00000025531.7">
    <property type="protein sequence ID" value="ENSRNOP00000025531.4"/>
    <property type="gene ID" value="ENSRNOG00000018691.8"/>
</dbReference>
<dbReference type="Pfam" id="PF00134">
    <property type="entry name" value="Cyclin_N"/>
    <property type="match status" value="1"/>
</dbReference>
<dbReference type="PANTHER" id="PTHR10026">
    <property type="entry name" value="CYCLIN"/>
    <property type="match status" value="1"/>
</dbReference>
<dbReference type="ExpressionAtlas" id="A0A0H2UHQ5">
    <property type="expression patterns" value="baseline and differential"/>
</dbReference>
<reference evidence="14" key="1">
    <citation type="journal article" date="2004" name="Nature">
        <title>Genome sequence of the Brown Norway rat yields insights into mammalian evolution.</title>
        <authorList>
            <consortium name="Rat Genome Sequencing Project Consortium"/>
            <person name="Gibbs R.A."/>
            <person name="Weinstock G.M."/>
            <person name="Metzker M.L."/>
            <person name="Muzny D.M."/>
            <person name="Sodergren E.J."/>
            <person name="Scherer S."/>
            <person name="Scott G."/>
            <person name="Steffen D."/>
            <person name="Worley K.C."/>
            <person name="Burch P.E."/>
            <person name="Okwuonu G."/>
            <person name="Hines S."/>
            <person name="Lewis L."/>
            <person name="Deramo C."/>
            <person name="Delgado O."/>
            <person name="Dugan-Rocha S."/>
            <person name="Miner G."/>
            <person name="Morgan M."/>
            <person name="Hawes A."/>
            <person name="Gill R."/>
            <person name="Holt R.A."/>
            <person name="Adams M.D."/>
            <person name="Amanatides P.G."/>
            <person name="Baden-Tillson H."/>
            <person name="Barnstead M."/>
            <person name="Chin S."/>
            <person name="Evans C.A."/>
            <person name="Ferriera S."/>
            <person name="Fosler C."/>
            <person name="Glodek A."/>
            <person name="Gu Z."/>
            <person name="Jennings D."/>
            <person name="Kraft C.L."/>
            <person name="Nguyen T."/>
            <person name="Pfannkoch C.M."/>
            <person name="Sitter C."/>
            <person name="Sutton G.G."/>
            <person name="Venter J.C."/>
            <person name="Woodage T."/>
            <person name="Smith D."/>
            <person name="Lee H.-M."/>
            <person name="Gustafson E."/>
            <person name="Cahill P."/>
            <person name="Kana A."/>
            <person name="Doucette-Stamm L."/>
            <person name="Weinstock K."/>
            <person name="Fechtel K."/>
            <person name="Weiss R.B."/>
            <person name="Dunn D.M."/>
            <person name="Green E.D."/>
            <person name="Blakesley R.W."/>
            <person name="Bouffard G.G."/>
            <person name="De Jong P.J."/>
            <person name="Osoegawa K."/>
            <person name="Zhu B."/>
            <person name="Marra M."/>
            <person name="Schein J."/>
            <person name="Bosdet I."/>
            <person name="Fjell C."/>
            <person name="Jones S."/>
            <person name="Krzywinski M."/>
            <person name="Mathewson C."/>
            <person name="Siddiqui A."/>
            <person name="Wye N."/>
            <person name="McPherson J."/>
            <person name="Zhao S."/>
            <person name="Fraser C.M."/>
            <person name="Shetty J."/>
            <person name="Shatsman S."/>
            <person name="Geer K."/>
            <person name="Chen Y."/>
            <person name="Abramzon S."/>
            <person name="Nierman W.C."/>
            <person name="Havlak P.H."/>
            <person name="Chen R."/>
            <person name="Durbin K.J."/>
            <person name="Egan A."/>
            <person name="Ren Y."/>
            <person name="Song X.-Z."/>
            <person name="Li B."/>
            <person name="Liu Y."/>
            <person name="Qin X."/>
            <person name="Cawley S."/>
            <person name="Cooney A.J."/>
            <person name="D'Souza L.M."/>
            <person name="Martin K."/>
            <person name="Wu J.Q."/>
            <person name="Gonzalez-Garay M.L."/>
            <person name="Jackson A.R."/>
            <person name="Kalafus K.J."/>
            <person name="McLeod M.P."/>
            <person name="Milosavljevic A."/>
            <person name="Virk D."/>
            <person name="Volkov A."/>
            <person name="Wheeler D.A."/>
            <person name="Zhang Z."/>
            <person name="Bailey J.A."/>
            <person name="Eichler E.E."/>
            <person name="Tuzun E."/>
            <person name="Birney E."/>
            <person name="Mongin E."/>
            <person name="Ureta-Vidal A."/>
            <person name="Woodwark C."/>
            <person name="Zdobnov E."/>
            <person name="Bork P."/>
            <person name="Suyama M."/>
            <person name="Torrents D."/>
            <person name="Alexandersson M."/>
            <person name="Trask B.J."/>
            <person name="Young J.M."/>
            <person name="Huang H."/>
            <person name="Wang H."/>
            <person name="Xing H."/>
            <person name="Daniels S."/>
            <person name="Gietzen D."/>
            <person name="Schmidt J."/>
            <person name="Stevens K."/>
            <person name="Vitt U."/>
            <person name="Wingrove J."/>
            <person name="Camara F."/>
            <person name="Mar Alba M."/>
            <person name="Abril J.F."/>
            <person name="Guigo R."/>
            <person name="Smit A."/>
            <person name="Dubchak I."/>
            <person name="Rubin E.M."/>
            <person name="Couronne O."/>
            <person name="Poliakov A."/>
            <person name="Huebner N."/>
            <person name="Ganten D."/>
            <person name="Goesele C."/>
            <person name="Hummel O."/>
            <person name="Kreitler T."/>
            <person name="Lee Y.-A."/>
            <person name="Monti J."/>
            <person name="Schulz H."/>
            <person name="Zimdahl H."/>
            <person name="Himmelbauer H."/>
            <person name="Lehrach H."/>
            <person name="Jacob H.J."/>
            <person name="Bromberg S."/>
            <person name="Gullings-Handley J."/>
            <person name="Jensen-Seaman M.I."/>
            <person name="Kwitek A.E."/>
            <person name="Lazar J."/>
            <person name="Pasko D."/>
            <person name="Tonellato P.J."/>
            <person name="Twigger S."/>
            <person name="Ponting C.P."/>
            <person name="Duarte J.M."/>
            <person name="Rice S."/>
            <person name="Goodstadt L."/>
            <person name="Beatson S.A."/>
            <person name="Emes R.D."/>
            <person name="Winter E.E."/>
            <person name="Webber C."/>
            <person name="Brandt P."/>
            <person name="Nyakatura G."/>
            <person name="Adetobi M."/>
            <person name="Chiaromonte F."/>
            <person name="Elnitski L."/>
            <person name="Eswara P."/>
            <person name="Hardison R.C."/>
            <person name="Hou M."/>
            <person name="Kolbe D."/>
            <person name="Makova K."/>
            <person name="Miller W."/>
            <person name="Nekrutenko A."/>
            <person name="Riemer C."/>
            <person name="Schwartz S."/>
            <person name="Taylor J."/>
            <person name="Yang S."/>
            <person name="Zhang Y."/>
            <person name="Lindpaintner K."/>
            <person name="Andrews T.D."/>
            <person name="Caccamo M."/>
            <person name="Clamp M."/>
            <person name="Clarke L."/>
            <person name="Curwen V."/>
            <person name="Durbin R.M."/>
            <person name="Eyras E."/>
            <person name="Searle S.M."/>
            <person name="Cooper G.M."/>
            <person name="Batzoglou S."/>
            <person name="Brudno M."/>
            <person name="Sidow A."/>
            <person name="Stone E.A."/>
            <person name="Payseur B.A."/>
            <person name="Bourque G."/>
            <person name="Lopez-Otin C."/>
            <person name="Puente X.S."/>
            <person name="Chakrabarti K."/>
            <person name="Chatterji S."/>
            <person name="Dewey C."/>
            <person name="Pachter L."/>
            <person name="Bray N."/>
            <person name="Yap V.B."/>
            <person name="Caspi A."/>
            <person name="Tesler G."/>
            <person name="Pevzner P.A."/>
            <person name="Haussler D."/>
            <person name="Roskin K.M."/>
            <person name="Baertsch R."/>
            <person name="Clawson H."/>
            <person name="Furey T.S."/>
            <person name="Hinrichs A.S."/>
            <person name="Karolchik D."/>
            <person name="Kent W.J."/>
            <person name="Rosenbloom K.R."/>
            <person name="Trumbower H."/>
            <person name="Weirauch M."/>
            <person name="Cooper D.N."/>
            <person name="Stenson P.D."/>
            <person name="Ma B."/>
            <person name="Brent M."/>
            <person name="Arumugam M."/>
            <person name="Shteynberg D."/>
            <person name="Copley R.R."/>
            <person name="Taylor M.S."/>
            <person name="Riethman H."/>
            <person name="Mudunuri U."/>
            <person name="Peterson J."/>
            <person name="Guyer M."/>
            <person name="Felsenfeld A."/>
            <person name="Old S."/>
            <person name="Mockrin S."/>
            <person name="Collins F.S."/>
        </authorList>
    </citation>
    <scope>NUCLEOTIDE SEQUENCE [LARGE SCALE GENOMIC DNA]</scope>
    <source>
        <strain evidence="14">Brown Norway</strain>
    </source>
</reference>
<dbReference type="SMART" id="SM01332">
    <property type="entry name" value="Cyclin_C"/>
    <property type="match status" value="1"/>
</dbReference>
<evidence type="ECO:0000256" key="1">
    <source>
        <dbReference type="ARBA" id="ARBA00004324"/>
    </source>
</evidence>
<evidence type="ECO:0000256" key="7">
    <source>
        <dbReference type="ARBA" id="ARBA00023163"/>
    </source>
</evidence>
<keyword evidence="6 9" id="KW-0195">Cyclin</keyword>
<evidence type="ECO:0000313" key="17">
    <source>
        <dbReference type="RGD" id="1309149"/>
    </source>
</evidence>
<proteinExistence type="evidence at protein level"/>
<evidence type="ECO:0000259" key="13">
    <source>
        <dbReference type="SMART" id="SM01332"/>
    </source>
</evidence>
<feature type="compositionally biased region" description="Basic and acidic residues" evidence="10">
    <location>
        <begin position="357"/>
        <end position="367"/>
    </location>
</feature>
<keyword evidence="15" id="KW-1185">Reference proteome</keyword>
<feature type="compositionally biased region" description="Basic and acidic residues" evidence="10">
    <location>
        <begin position="490"/>
        <end position="523"/>
    </location>
</feature>
<comment type="subcellular location">
    <subcellularLocation>
        <location evidence="1">Nucleus speckle</location>
    </subcellularLocation>
    <subcellularLocation>
        <location evidence="2">Nucleus</location>
        <location evidence="2">Nucleoplasm</location>
    </subcellularLocation>
</comment>
<evidence type="ECO:0000313" key="16">
    <source>
        <dbReference type="RGD" id="1303211"/>
    </source>
</evidence>
<dbReference type="SMART" id="SM00385">
    <property type="entry name" value="CYCLIN"/>
    <property type="match status" value="2"/>
</dbReference>
<dbReference type="Bgee" id="ENSRNOG00000018691">
    <property type="expression patterns" value="Expressed in ovary and 20 other cell types or tissues"/>
</dbReference>
<feature type="compositionally biased region" description="Low complexity" evidence="10">
    <location>
        <begin position="408"/>
        <end position="430"/>
    </location>
</feature>
<feature type="domain" description="Cyclin C-terminal" evidence="13">
    <location>
        <begin position="192"/>
        <end position="317"/>
    </location>
</feature>
<feature type="compositionally biased region" description="Basic and acidic residues" evidence="10">
    <location>
        <begin position="473"/>
        <end position="482"/>
    </location>
</feature>
<dbReference type="InterPro" id="IPR013763">
    <property type="entry name" value="Cyclin-like_dom"/>
</dbReference>
<dbReference type="SUPFAM" id="SSF47954">
    <property type="entry name" value="Cyclin-like"/>
    <property type="match status" value="2"/>
</dbReference>
<dbReference type="GO" id="GO:0006357">
    <property type="term" value="P:regulation of transcription by RNA polymerase II"/>
    <property type="evidence" value="ECO:0007669"/>
    <property type="project" value="InterPro"/>
</dbReference>
<comment type="similarity">
    <text evidence="3">Belongs to the cyclin family. Cyclin L subfamily.</text>
</comment>
<keyword evidence="11" id="KW-0732">Signal</keyword>